<evidence type="ECO:0000313" key="7">
    <source>
        <dbReference type="EMBL" id="RJK98435.1"/>
    </source>
</evidence>
<keyword evidence="3 6" id="KW-0812">Transmembrane</keyword>
<keyword evidence="8" id="KW-1185">Reference proteome</keyword>
<feature type="transmembrane region" description="Helical" evidence="6">
    <location>
        <begin position="20"/>
        <end position="40"/>
    </location>
</feature>
<accession>A0A3A3ZNI0</accession>
<dbReference type="EMBL" id="QZEZ01000001">
    <property type="protein sequence ID" value="RJK98435.1"/>
    <property type="molecule type" value="Genomic_DNA"/>
</dbReference>
<dbReference type="Pfam" id="PF03631">
    <property type="entry name" value="Virul_fac_BrkB"/>
    <property type="match status" value="1"/>
</dbReference>
<dbReference type="OrthoDB" id="4374904at2"/>
<dbReference type="AlphaFoldDB" id="A0A3A3ZNI0"/>
<evidence type="ECO:0000313" key="8">
    <source>
        <dbReference type="Proteomes" id="UP000265614"/>
    </source>
</evidence>
<evidence type="ECO:0000256" key="6">
    <source>
        <dbReference type="SAM" id="Phobius"/>
    </source>
</evidence>
<sequence length="287" mass="29968">MLRSSWRGLHRQDLALTSAGVTFYAGIAVVPSLLVALWAASLMVGRDRLLELADSLAAALPGGLGAPAAAQRLVEAAVGLHPLTAVVAAVPATLYGEGLRRAFVTVSGVQDAMTGWRGRLRVAPLFAVTPLLALAVLLATPTLAELFSDDSLLTAALGVYVALNVDWVVLSLTLTYVYLVVGPRRPSLRAALWGGWVTGAFVSGFVQGFVLFLALPVDLGAPFGGLTVVGAVVALGFWLWLLHGVTLLGYSLTWRVQERGGVPWGVPRLEPRPAPAPGASALQPRGG</sequence>
<organism evidence="7 8">
    <name type="scientific">Vallicoccus soli</name>
    <dbReference type="NCBI Taxonomy" id="2339232"/>
    <lineage>
        <taxon>Bacteria</taxon>
        <taxon>Bacillati</taxon>
        <taxon>Actinomycetota</taxon>
        <taxon>Actinomycetes</taxon>
        <taxon>Motilibacterales</taxon>
        <taxon>Vallicoccaceae</taxon>
        <taxon>Vallicoccus</taxon>
    </lineage>
</organism>
<feature type="transmembrane region" description="Helical" evidence="6">
    <location>
        <begin position="221"/>
        <end position="242"/>
    </location>
</feature>
<evidence type="ECO:0000256" key="3">
    <source>
        <dbReference type="ARBA" id="ARBA00022692"/>
    </source>
</evidence>
<keyword evidence="5 6" id="KW-0472">Membrane</keyword>
<gene>
    <name evidence="7" type="ORF">D5H78_04125</name>
</gene>
<comment type="caution">
    <text evidence="7">The sequence shown here is derived from an EMBL/GenBank/DDBJ whole genome shotgun (WGS) entry which is preliminary data.</text>
</comment>
<comment type="subcellular location">
    <subcellularLocation>
        <location evidence="1">Cell membrane</location>
        <topology evidence="1">Multi-pass membrane protein</topology>
    </subcellularLocation>
</comment>
<feature type="transmembrane region" description="Helical" evidence="6">
    <location>
        <begin position="152"/>
        <end position="179"/>
    </location>
</feature>
<evidence type="ECO:0000256" key="1">
    <source>
        <dbReference type="ARBA" id="ARBA00004651"/>
    </source>
</evidence>
<keyword evidence="2" id="KW-1003">Cell membrane</keyword>
<feature type="transmembrane region" description="Helical" evidence="6">
    <location>
        <begin position="191"/>
        <end position="215"/>
    </location>
</feature>
<evidence type="ECO:0000256" key="4">
    <source>
        <dbReference type="ARBA" id="ARBA00022989"/>
    </source>
</evidence>
<dbReference type="Proteomes" id="UP000265614">
    <property type="component" value="Unassembled WGS sequence"/>
</dbReference>
<feature type="transmembrane region" description="Helical" evidence="6">
    <location>
        <begin position="122"/>
        <end position="140"/>
    </location>
</feature>
<dbReference type="InterPro" id="IPR017039">
    <property type="entry name" value="Virul_fac_BrkB"/>
</dbReference>
<name>A0A3A3ZNI0_9ACTN</name>
<dbReference type="GO" id="GO:0005886">
    <property type="term" value="C:plasma membrane"/>
    <property type="evidence" value="ECO:0007669"/>
    <property type="project" value="UniProtKB-SubCell"/>
</dbReference>
<evidence type="ECO:0000256" key="2">
    <source>
        <dbReference type="ARBA" id="ARBA00022475"/>
    </source>
</evidence>
<proteinExistence type="predicted"/>
<reference evidence="7 8" key="1">
    <citation type="submission" date="2018-09" db="EMBL/GenBank/DDBJ databases">
        <title>YIM 75000 draft genome.</title>
        <authorList>
            <person name="Tang S."/>
            <person name="Feng Y."/>
        </authorList>
    </citation>
    <scope>NUCLEOTIDE SEQUENCE [LARGE SCALE GENOMIC DNA]</scope>
    <source>
        <strain evidence="7 8">YIM 75000</strain>
    </source>
</reference>
<keyword evidence="4 6" id="KW-1133">Transmembrane helix</keyword>
<protein>
    <submittedName>
        <fullName evidence="7">YihY/virulence factor BrkB family protein</fullName>
    </submittedName>
</protein>
<evidence type="ECO:0000256" key="5">
    <source>
        <dbReference type="ARBA" id="ARBA00023136"/>
    </source>
</evidence>